<dbReference type="AlphaFoldDB" id="A0A974D7T0"/>
<gene>
    <name evidence="1" type="ORF">XELAEV_18019922mg</name>
</gene>
<evidence type="ECO:0000313" key="2">
    <source>
        <dbReference type="Proteomes" id="UP000694892"/>
    </source>
</evidence>
<accession>A0A974D7T0</accession>
<proteinExistence type="predicted"/>
<name>A0A974D7T0_XENLA</name>
<organism evidence="1 2">
    <name type="scientific">Xenopus laevis</name>
    <name type="common">African clawed frog</name>
    <dbReference type="NCBI Taxonomy" id="8355"/>
    <lineage>
        <taxon>Eukaryota</taxon>
        <taxon>Metazoa</taxon>
        <taxon>Chordata</taxon>
        <taxon>Craniata</taxon>
        <taxon>Vertebrata</taxon>
        <taxon>Euteleostomi</taxon>
        <taxon>Amphibia</taxon>
        <taxon>Batrachia</taxon>
        <taxon>Anura</taxon>
        <taxon>Pipoidea</taxon>
        <taxon>Pipidae</taxon>
        <taxon>Xenopodinae</taxon>
        <taxon>Xenopus</taxon>
        <taxon>Xenopus</taxon>
    </lineage>
</organism>
<dbReference type="Proteomes" id="UP000694892">
    <property type="component" value="Chromosome 3S"/>
</dbReference>
<protein>
    <submittedName>
        <fullName evidence="1">Uncharacterized protein</fullName>
    </submittedName>
</protein>
<evidence type="ECO:0000313" key="1">
    <source>
        <dbReference type="EMBL" id="OCT86230.1"/>
    </source>
</evidence>
<sequence length="75" mass="8440">MVLTPTSIKPVGPGDVDPIVSCDVYIHVYTMVKGHLDKSLWAWSRVIRMNHLGSLWEPPLNLMLIGVLQDIKSRT</sequence>
<dbReference type="EMBL" id="CM004471">
    <property type="protein sequence ID" value="OCT86230.1"/>
    <property type="molecule type" value="Genomic_DNA"/>
</dbReference>
<reference evidence="2" key="1">
    <citation type="journal article" date="2016" name="Nature">
        <title>Genome evolution in the allotetraploid frog Xenopus laevis.</title>
        <authorList>
            <person name="Session A.M."/>
            <person name="Uno Y."/>
            <person name="Kwon T."/>
            <person name="Chapman J.A."/>
            <person name="Toyoda A."/>
            <person name="Takahashi S."/>
            <person name="Fukui A."/>
            <person name="Hikosaka A."/>
            <person name="Suzuki A."/>
            <person name="Kondo M."/>
            <person name="van Heeringen S.J."/>
            <person name="Quigley I."/>
            <person name="Heinz S."/>
            <person name="Ogino H."/>
            <person name="Ochi H."/>
            <person name="Hellsten U."/>
            <person name="Lyons J.B."/>
            <person name="Simakov O."/>
            <person name="Putnam N."/>
            <person name="Stites J."/>
            <person name="Kuroki Y."/>
            <person name="Tanaka T."/>
            <person name="Michiue T."/>
            <person name="Watanabe M."/>
            <person name="Bogdanovic O."/>
            <person name="Lister R."/>
            <person name="Georgiou G."/>
            <person name="Paranjpe S.S."/>
            <person name="van Kruijsbergen I."/>
            <person name="Shu S."/>
            <person name="Carlson J."/>
            <person name="Kinoshita T."/>
            <person name="Ohta Y."/>
            <person name="Mawaribuchi S."/>
            <person name="Jenkins J."/>
            <person name="Grimwood J."/>
            <person name="Schmutz J."/>
            <person name="Mitros T."/>
            <person name="Mozaffari S.V."/>
            <person name="Suzuki Y."/>
            <person name="Haramoto Y."/>
            <person name="Yamamoto T.S."/>
            <person name="Takagi C."/>
            <person name="Heald R."/>
            <person name="Miller K."/>
            <person name="Haudenschild C."/>
            <person name="Kitzman J."/>
            <person name="Nakayama T."/>
            <person name="Izutsu Y."/>
            <person name="Robert J."/>
            <person name="Fortriede J."/>
            <person name="Burns K."/>
            <person name="Lotay V."/>
            <person name="Karimi K."/>
            <person name="Yasuoka Y."/>
            <person name="Dichmann D.S."/>
            <person name="Flajnik M.F."/>
            <person name="Houston D.W."/>
            <person name="Shendure J."/>
            <person name="DuPasquier L."/>
            <person name="Vize P.D."/>
            <person name="Zorn A.M."/>
            <person name="Ito M."/>
            <person name="Marcotte E.M."/>
            <person name="Wallingford J.B."/>
            <person name="Ito Y."/>
            <person name="Asashima M."/>
            <person name="Ueno N."/>
            <person name="Matsuda Y."/>
            <person name="Veenstra G.J."/>
            <person name="Fujiyama A."/>
            <person name="Harland R.M."/>
            <person name="Taira M."/>
            <person name="Rokhsar D.S."/>
        </authorList>
    </citation>
    <scope>NUCLEOTIDE SEQUENCE [LARGE SCALE GENOMIC DNA]</scope>
    <source>
        <strain evidence="2">J</strain>
    </source>
</reference>